<reference evidence="6 7" key="1">
    <citation type="submission" date="2018-11" db="EMBL/GenBank/DDBJ databases">
        <title>Pseudaminobacter arsenicus sp. nov., an arsenic-resistant bacterium isolated from arsenic-rich aquifers.</title>
        <authorList>
            <person name="Mu Y."/>
        </authorList>
    </citation>
    <scope>NUCLEOTIDE SEQUENCE [LARGE SCALE GENOMIC DNA]</scope>
    <source>
        <strain evidence="6 7">CB3</strain>
    </source>
</reference>
<keyword evidence="2 6" id="KW-0808">Transferase</keyword>
<dbReference type="AlphaFoldDB" id="A0A432V9Z4"/>
<accession>A0A432V9Z4</accession>
<evidence type="ECO:0000313" key="6">
    <source>
        <dbReference type="EMBL" id="RUM99008.1"/>
    </source>
</evidence>
<proteinExistence type="inferred from homology"/>
<dbReference type="GO" id="GO:0005737">
    <property type="term" value="C:cytoplasm"/>
    <property type="evidence" value="ECO:0007669"/>
    <property type="project" value="TreeGrafter"/>
</dbReference>
<protein>
    <recommendedName>
        <fullName evidence="4">Methyltransferase</fullName>
        <ecNumber evidence="4">2.1.1.-</ecNumber>
    </recommendedName>
</protein>
<dbReference type="InterPro" id="IPR002941">
    <property type="entry name" value="DNA_methylase_N4/N6"/>
</dbReference>
<dbReference type="SUPFAM" id="SSF53335">
    <property type="entry name" value="S-adenosyl-L-methionine-dependent methyltransferases"/>
    <property type="match status" value="1"/>
</dbReference>
<keyword evidence="1 6" id="KW-0489">Methyltransferase</keyword>
<dbReference type="InterPro" id="IPR029063">
    <property type="entry name" value="SAM-dependent_MTases_sf"/>
</dbReference>
<dbReference type="Proteomes" id="UP000281647">
    <property type="component" value="Unassembled WGS sequence"/>
</dbReference>
<comment type="similarity">
    <text evidence="4">Belongs to the N(4)/N(6)-methyltransferase family.</text>
</comment>
<comment type="catalytic activity">
    <reaction evidence="3">
        <text>a 2'-deoxyadenosine in DNA + S-adenosyl-L-methionine = an N(6)-methyl-2'-deoxyadenosine in DNA + S-adenosyl-L-homocysteine + H(+)</text>
        <dbReference type="Rhea" id="RHEA:15197"/>
        <dbReference type="Rhea" id="RHEA-COMP:12418"/>
        <dbReference type="Rhea" id="RHEA-COMP:12419"/>
        <dbReference type="ChEBI" id="CHEBI:15378"/>
        <dbReference type="ChEBI" id="CHEBI:57856"/>
        <dbReference type="ChEBI" id="CHEBI:59789"/>
        <dbReference type="ChEBI" id="CHEBI:90615"/>
        <dbReference type="ChEBI" id="CHEBI:90616"/>
        <dbReference type="EC" id="2.1.1.72"/>
    </reaction>
</comment>
<dbReference type="PANTHER" id="PTHR13370">
    <property type="entry name" value="RNA METHYLASE-RELATED"/>
    <property type="match status" value="1"/>
</dbReference>
<dbReference type="OrthoDB" id="9773571at2"/>
<dbReference type="Pfam" id="PF01555">
    <property type="entry name" value="N6_N4_Mtase"/>
    <property type="match status" value="1"/>
</dbReference>
<name>A0A432V9Z4_9HYPH</name>
<organism evidence="6 7">
    <name type="scientific">Borborobacter arsenicus</name>
    <dbReference type="NCBI Taxonomy" id="1851146"/>
    <lineage>
        <taxon>Bacteria</taxon>
        <taxon>Pseudomonadati</taxon>
        <taxon>Pseudomonadota</taxon>
        <taxon>Alphaproteobacteria</taxon>
        <taxon>Hyphomicrobiales</taxon>
        <taxon>Phyllobacteriaceae</taxon>
        <taxon>Borborobacter</taxon>
    </lineage>
</organism>
<dbReference type="Gene3D" id="3.40.50.150">
    <property type="entry name" value="Vaccinia Virus protein VP39"/>
    <property type="match status" value="1"/>
</dbReference>
<dbReference type="GO" id="GO:0003677">
    <property type="term" value="F:DNA binding"/>
    <property type="evidence" value="ECO:0007669"/>
    <property type="project" value="InterPro"/>
</dbReference>
<dbReference type="EC" id="2.1.1.-" evidence="4"/>
<dbReference type="GO" id="GO:0032259">
    <property type="term" value="P:methylation"/>
    <property type="evidence" value="ECO:0007669"/>
    <property type="project" value="UniProtKB-KW"/>
</dbReference>
<evidence type="ECO:0000259" key="5">
    <source>
        <dbReference type="Pfam" id="PF01555"/>
    </source>
</evidence>
<comment type="caution">
    <text evidence="6">The sequence shown here is derived from an EMBL/GenBank/DDBJ whole genome shotgun (WGS) entry which is preliminary data.</text>
</comment>
<sequence>MQWPTSPLMKIGLWSMRMRIERIGDATLYNGDCLEVMAGLEPVDCIVTDAPYRVSSGGFAANLQLEGGFGGWMKDYGNGGDIVECSIEWSDWLPLAFAALKDDKQAYFMSNGKNLKAAWTAAEDAGFDLHTILVWDKRAALPNKYYQNVTEFTLFMRKGKAFTIRNPGSKNLVSLFQKDESPHPTEKPTELMGTYIGNSTWPGETILDPFMGSGTTGVACARMGRKFSGIELDERYFDIACERIAKAYAQGDMFVERPKKVKAAGLFDNDNAPAQAGAAGSVA</sequence>
<dbReference type="PANTHER" id="PTHR13370:SF3">
    <property type="entry name" value="TRNA (GUANINE(10)-N2)-METHYLTRANSFERASE HOMOLOG"/>
    <property type="match status" value="1"/>
</dbReference>
<gene>
    <name evidence="6" type="ORF">EET67_05040</name>
</gene>
<dbReference type="PRINTS" id="PR00508">
    <property type="entry name" value="S21N4MTFRASE"/>
</dbReference>
<dbReference type="GO" id="GO:0009007">
    <property type="term" value="F:site-specific DNA-methyltransferase (adenine-specific) activity"/>
    <property type="evidence" value="ECO:0007669"/>
    <property type="project" value="UniProtKB-EC"/>
</dbReference>
<dbReference type="EMBL" id="RKST01000003">
    <property type="protein sequence ID" value="RUM99008.1"/>
    <property type="molecule type" value="Genomic_DNA"/>
</dbReference>
<evidence type="ECO:0000313" key="7">
    <source>
        <dbReference type="Proteomes" id="UP000281647"/>
    </source>
</evidence>
<keyword evidence="7" id="KW-1185">Reference proteome</keyword>
<evidence type="ECO:0000256" key="2">
    <source>
        <dbReference type="ARBA" id="ARBA00022679"/>
    </source>
</evidence>
<feature type="domain" description="DNA methylase N-4/N-6" evidence="5">
    <location>
        <begin position="43"/>
        <end position="240"/>
    </location>
</feature>
<evidence type="ECO:0000256" key="4">
    <source>
        <dbReference type="RuleBase" id="RU362026"/>
    </source>
</evidence>
<dbReference type="GO" id="GO:0008170">
    <property type="term" value="F:N-methyltransferase activity"/>
    <property type="evidence" value="ECO:0007669"/>
    <property type="project" value="InterPro"/>
</dbReference>
<evidence type="ECO:0000256" key="1">
    <source>
        <dbReference type="ARBA" id="ARBA00022603"/>
    </source>
</evidence>
<dbReference type="InterPro" id="IPR001091">
    <property type="entry name" value="RM_Methyltransferase"/>
</dbReference>
<evidence type="ECO:0000256" key="3">
    <source>
        <dbReference type="ARBA" id="ARBA00047942"/>
    </source>
</evidence>